<evidence type="ECO:0000313" key="5">
    <source>
        <dbReference type="EMBL" id="MCQ8278266.1"/>
    </source>
</evidence>
<evidence type="ECO:0000313" key="6">
    <source>
        <dbReference type="Proteomes" id="UP001524587"/>
    </source>
</evidence>
<dbReference type="Proteomes" id="UP001524587">
    <property type="component" value="Unassembled WGS sequence"/>
</dbReference>
<dbReference type="SUPFAM" id="SSF52058">
    <property type="entry name" value="L domain-like"/>
    <property type="match status" value="1"/>
</dbReference>
<feature type="domain" description="Protein kinase" evidence="4">
    <location>
        <begin position="205"/>
        <end position="440"/>
    </location>
</feature>
<dbReference type="SUPFAM" id="SSF56112">
    <property type="entry name" value="Protein kinase-like (PK-like)"/>
    <property type="match status" value="1"/>
</dbReference>
<dbReference type="InterPro" id="IPR032675">
    <property type="entry name" value="LRR_dom_sf"/>
</dbReference>
<keyword evidence="5" id="KW-0808">Transferase</keyword>
<keyword evidence="3" id="KW-0547">Nucleotide-binding</keyword>
<dbReference type="Gene3D" id="3.30.200.20">
    <property type="entry name" value="Phosphorylase Kinase, domain 1"/>
    <property type="match status" value="1"/>
</dbReference>
<keyword evidence="2" id="KW-0677">Repeat</keyword>
<feature type="binding site" evidence="3">
    <location>
        <position position="236"/>
    </location>
    <ligand>
        <name>ATP</name>
        <dbReference type="ChEBI" id="CHEBI:30616"/>
    </ligand>
</feature>
<dbReference type="InterPro" id="IPR001245">
    <property type="entry name" value="Ser-Thr/Tyr_kinase_cat_dom"/>
</dbReference>
<protein>
    <submittedName>
        <fullName evidence="5">Leucine-rich repeat-containing serine/threonine-protein kinase</fullName>
    </submittedName>
</protein>
<organism evidence="5 6">
    <name type="scientific">Endosaccharibacter trunci</name>
    <dbReference type="NCBI Taxonomy" id="2812733"/>
    <lineage>
        <taxon>Bacteria</taxon>
        <taxon>Pseudomonadati</taxon>
        <taxon>Pseudomonadota</taxon>
        <taxon>Alphaproteobacteria</taxon>
        <taxon>Acetobacterales</taxon>
        <taxon>Acetobacteraceae</taxon>
        <taxon>Endosaccharibacter</taxon>
    </lineage>
</organism>
<dbReference type="GO" id="GO:0016301">
    <property type="term" value="F:kinase activity"/>
    <property type="evidence" value="ECO:0007669"/>
    <property type="project" value="UniProtKB-KW"/>
</dbReference>
<dbReference type="EMBL" id="JAMSKV010000005">
    <property type="protein sequence ID" value="MCQ8278266.1"/>
    <property type="molecule type" value="Genomic_DNA"/>
</dbReference>
<comment type="caution">
    <text evidence="5">The sequence shown here is derived from an EMBL/GenBank/DDBJ whole genome shotgun (WGS) entry which is preliminary data.</text>
</comment>
<dbReference type="PROSITE" id="PS50011">
    <property type="entry name" value="PROTEIN_KINASE_DOM"/>
    <property type="match status" value="1"/>
</dbReference>
<proteinExistence type="predicted"/>
<keyword evidence="3" id="KW-0067">ATP-binding</keyword>
<dbReference type="InterPro" id="IPR000719">
    <property type="entry name" value="Prot_kinase_dom"/>
</dbReference>
<dbReference type="Pfam" id="PF00560">
    <property type="entry name" value="LRR_1"/>
    <property type="match status" value="1"/>
</dbReference>
<dbReference type="Pfam" id="PF13855">
    <property type="entry name" value="LRR_8"/>
    <property type="match status" value="1"/>
</dbReference>
<gene>
    <name evidence="5" type="ORF">NFI95_07365</name>
</gene>
<dbReference type="Pfam" id="PF07714">
    <property type="entry name" value="PK_Tyr_Ser-Thr"/>
    <property type="match status" value="1"/>
</dbReference>
<sequence length="440" mass="46964">MTAIDSTLAALRRGDLAGAHTLTLRGGLREFPPEIMGLADTLEVLDLSQNALSVLPDDLGRLSRLRVLFCSGNRFDRLPPVLGDCVALSQIGFRDAGLGEIPAEALPPKLRWLTVTGNVLRDLPRAIGERPLLQKLMLSGNQLSELPVSLAGAPSLELLRLSANRFESLPPWIAELPCMAWLAWAGNPMDAARAQDARSIPWDRLALTGQLGEGASGQVFRADWQDGAESRPVALKLFRGAMTSDGLPEREMEACLMAGDHPNLAGGLGRVTGHPDGAQGLAMRLLPEGWRALAGPPSLESCTRDVYAPDAAFTAETVLRLAYAVACAGAHLHATDLSHGDLYAHNTLWDGAQGDAVLSDFGASAALPPPGPLRRALEGMDVLAWAILVEELLARCPGLEAVDAIRADCLDRNSSSRPRFADIVEELRPLVAVSLHSPSR</sequence>
<dbReference type="Gene3D" id="1.10.510.10">
    <property type="entry name" value="Transferase(Phosphotransferase) domain 1"/>
    <property type="match status" value="1"/>
</dbReference>
<evidence type="ECO:0000259" key="4">
    <source>
        <dbReference type="PROSITE" id="PS50011"/>
    </source>
</evidence>
<dbReference type="InterPro" id="IPR011009">
    <property type="entry name" value="Kinase-like_dom_sf"/>
</dbReference>
<evidence type="ECO:0000256" key="2">
    <source>
        <dbReference type="ARBA" id="ARBA00022737"/>
    </source>
</evidence>
<dbReference type="InterPro" id="IPR003591">
    <property type="entry name" value="Leu-rich_rpt_typical-subtyp"/>
</dbReference>
<keyword evidence="5" id="KW-0418">Kinase</keyword>
<dbReference type="InterPro" id="IPR001611">
    <property type="entry name" value="Leu-rich_rpt"/>
</dbReference>
<keyword evidence="1" id="KW-0433">Leucine-rich repeat</keyword>
<dbReference type="PANTHER" id="PTHR48051:SF1">
    <property type="entry name" value="RAS SUPPRESSOR PROTEIN 1"/>
    <property type="match status" value="1"/>
</dbReference>
<dbReference type="Gene3D" id="3.80.10.10">
    <property type="entry name" value="Ribonuclease Inhibitor"/>
    <property type="match status" value="1"/>
</dbReference>
<dbReference type="InterPro" id="IPR050216">
    <property type="entry name" value="LRR_domain-containing"/>
</dbReference>
<dbReference type="RefSeq" id="WP_422863735.1">
    <property type="nucleotide sequence ID" value="NZ_JAMSKV010000005.1"/>
</dbReference>
<dbReference type="PANTHER" id="PTHR48051">
    <property type="match status" value="1"/>
</dbReference>
<dbReference type="PROSITE" id="PS00107">
    <property type="entry name" value="PROTEIN_KINASE_ATP"/>
    <property type="match status" value="1"/>
</dbReference>
<accession>A0ABT1W808</accession>
<dbReference type="SMART" id="SM00364">
    <property type="entry name" value="LRR_BAC"/>
    <property type="match status" value="5"/>
</dbReference>
<reference evidence="5 6" key="1">
    <citation type="submission" date="2022-06" db="EMBL/GenBank/DDBJ databases">
        <title>Endosaccharibacter gen. nov., sp. nov., endophytic bacteria isolated from sugarcane.</title>
        <authorList>
            <person name="Pitiwittayakul N."/>
            <person name="Yukphan P."/>
            <person name="Charoenyingcharoen P."/>
            <person name="Tanasupawat S."/>
        </authorList>
    </citation>
    <scope>NUCLEOTIDE SEQUENCE [LARGE SCALE GENOMIC DNA]</scope>
    <source>
        <strain evidence="5 6">KSS8</strain>
    </source>
</reference>
<evidence type="ECO:0000256" key="3">
    <source>
        <dbReference type="PROSITE-ProRule" id="PRU10141"/>
    </source>
</evidence>
<evidence type="ECO:0000256" key="1">
    <source>
        <dbReference type="ARBA" id="ARBA00022614"/>
    </source>
</evidence>
<dbReference type="InterPro" id="IPR017441">
    <property type="entry name" value="Protein_kinase_ATP_BS"/>
</dbReference>
<dbReference type="SMART" id="SM00369">
    <property type="entry name" value="LRR_TYP"/>
    <property type="match status" value="5"/>
</dbReference>
<keyword evidence="6" id="KW-1185">Reference proteome</keyword>
<name>A0ABT1W808_9PROT</name>
<dbReference type="PROSITE" id="PS51450">
    <property type="entry name" value="LRR"/>
    <property type="match status" value="1"/>
</dbReference>